<evidence type="ECO:0000259" key="2">
    <source>
        <dbReference type="Pfam" id="PF07705"/>
    </source>
</evidence>
<dbReference type="AlphaFoldDB" id="A0A0M0BZ99"/>
<dbReference type="InterPro" id="IPR011635">
    <property type="entry name" value="CARDB"/>
</dbReference>
<dbReference type="EMBL" id="LFWU01000030">
    <property type="protein sequence ID" value="KON33471.1"/>
    <property type="molecule type" value="Genomic_DNA"/>
</dbReference>
<proteinExistence type="predicted"/>
<keyword evidence="1" id="KW-0812">Transmembrane</keyword>
<accession>A0A0M0BZ99</accession>
<protein>
    <recommendedName>
        <fullName evidence="2">CARDB domain-containing protein</fullName>
    </recommendedName>
</protein>
<name>A0A0M0BZ99_9ARCH</name>
<keyword evidence="1" id="KW-1133">Transmembrane helix</keyword>
<dbReference type="Gene3D" id="2.60.40.10">
    <property type="entry name" value="Immunoglobulins"/>
    <property type="match status" value="1"/>
</dbReference>
<gene>
    <name evidence="3" type="ORF">AC477_01550</name>
</gene>
<organism evidence="3 4">
    <name type="scientific">miscellaneous Crenarchaeota group-1 archaeon SG8-32-1</name>
    <dbReference type="NCBI Taxonomy" id="1685124"/>
    <lineage>
        <taxon>Archaea</taxon>
        <taxon>Candidatus Bathyarchaeota</taxon>
        <taxon>MCG-1</taxon>
    </lineage>
</organism>
<dbReference type="InterPro" id="IPR013783">
    <property type="entry name" value="Ig-like_fold"/>
</dbReference>
<evidence type="ECO:0000313" key="4">
    <source>
        <dbReference type="Proteomes" id="UP000037237"/>
    </source>
</evidence>
<evidence type="ECO:0000313" key="3">
    <source>
        <dbReference type="EMBL" id="KON33471.1"/>
    </source>
</evidence>
<reference evidence="3 4" key="1">
    <citation type="submission" date="2015-06" db="EMBL/GenBank/DDBJ databases">
        <title>New insights into the roles of widespread benthic archaea in carbon and nitrogen cycling.</title>
        <authorList>
            <person name="Lazar C.S."/>
            <person name="Baker B.J."/>
            <person name="Seitz K.W."/>
            <person name="Hyde A.S."/>
            <person name="Dick G.J."/>
            <person name="Hinrichs K.-U."/>
            <person name="Teske A.P."/>
        </authorList>
    </citation>
    <scope>NUCLEOTIDE SEQUENCE [LARGE SCALE GENOMIC DNA]</scope>
    <source>
        <strain evidence="3">SG8-32-1</strain>
    </source>
</reference>
<keyword evidence="1" id="KW-0472">Membrane</keyword>
<dbReference type="Pfam" id="PF07705">
    <property type="entry name" value="CARDB"/>
    <property type="match status" value="1"/>
</dbReference>
<sequence>MKSVATKIFFVVFILSIILFSPKEVFTDETLFQIESTDLQIYRDGLVRISQTLFVNETFPVITLSLLNSSVSNFIVLDENHTVLDYEVSGINLTVFTLGTKIVTLQYDTNSLTKKDFEVWSLILNTPYNLTVSLPEESTIIYMNEIPSSIDLVENKMTLSLYQSSWEIGYVFSSIIPLDFQVTDLNVNPSNPKVGEEVTVSVKVTNVGEQIGSYTIPFVVNQTTEETKTLTLESGESSIITFKIIKQIQGIYTFDVGGIYGTFEVEPSNNISSTSFPLEYVIILIVTVTAVFFVAILLFKRRKVNVDKIFKLNPQLNKEEKDVIQFLADNEAKAFESIIRDKFPDIPRTSLWRMVKRLEKLEIVKVKKIGLENQVELKK</sequence>
<feature type="transmembrane region" description="Helical" evidence="1">
    <location>
        <begin position="280"/>
        <end position="299"/>
    </location>
</feature>
<comment type="caution">
    <text evidence="3">The sequence shown here is derived from an EMBL/GenBank/DDBJ whole genome shotgun (WGS) entry which is preliminary data.</text>
</comment>
<evidence type="ECO:0000256" key="1">
    <source>
        <dbReference type="SAM" id="Phobius"/>
    </source>
</evidence>
<dbReference type="Proteomes" id="UP000037237">
    <property type="component" value="Unassembled WGS sequence"/>
</dbReference>
<feature type="domain" description="CARDB" evidence="2">
    <location>
        <begin position="179"/>
        <end position="256"/>
    </location>
</feature>